<keyword evidence="7 9" id="KW-0479">Metal-binding</keyword>
<dbReference type="PROSITE" id="PS01348">
    <property type="entry name" value="MRAY_2"/>
    <property type="match status" value="1"/>
</dbReference>
<comment type="cofactor">
    <cofactor evidence="7 9">
        <name>Mg(2+)</name>
        <dbReference type="ChEBI" id="CHEBI:18420"/>
    </cofactor>
</comment>
<comment type="subcellular location">
    <subcellularLocation>
        <location evidence="7">Cell membrane</location>
        <topology evidence="7">Multi-pass membrane protein</topology>
    </subcellularLocation>
    <subcellularLocation>
        <location evidence="1">Membrane</location>
        <topology evidence="1">Multi-pass membrane protein</topology>
    </subcellularLocation>
</comment>
<evidence type="ECO:0000256" key="1">
    <source>
        <dbReference type="ARBA" id="ARBA00004141"/>
    </source>
</evidence>
<keyword evidence="11" id="KW-1185">Reference proteome</keyword>
<keyword evidence="7" id="KW-0573">Peptidoglycan synthesis</keyword>
<evidence type="ECO:0000256" key="9">
    <source>
        <dbReference type="PIRSR" id="PIRSR600715-1"/>
    </source>
</evidence>
<dbReference type="PROSITE" id="PS01347">
    <property type="entry name" value="MRAY_1"/>
    <property type="match status" value="1"/>
</dbReference>
<dbReference type="GO" id="GO:0051992">
    <property type="term" value="F:UDP-N-acetylmuramoyl-L-alanyl-D-glutamyl-meso-2,6-diaminopimelyl-D-alanyl-D-alanine:undecaprenyl-phosphate transferase activity"/>
    <property type="evidence" value="ECO:0007669"/>
    <property type="project" value="RHEA"/>
</dbReference>
<sequence>MAVRDTIIALLAAFAVTAALCPYIIPILHRFKFGQEVRDDGPQSHLKKQGTPTMGGVMILAGFLVPVLIFSPSYPEMIPVAFLTIGFGLIGFADDFLKIRRHQSEGLNPKQKLAMQFAVTAVFAWYIVAKSEAGCAMLIPFWREKLVLPTAVFVPALFFIVLGTDNGTNFTDGLDGLLSSVTLPIAGLLALISAAGNWGIGPAAGAMMGALMGFLLFNAHPAKVFMGDTGSLAIGGFVAGSAFMMRIPIFIAIFGFIYMMEVISVIIQVGYFKKTHGKRFFRMAPIHHHFELGGASETQIVNAFSIVTFLLCLAALAGM</sequence>
<feature type="transmembrane region" description="Helical" evidence="7">
    <location>
        <begin position="117"/>
        <end position="140"/>
    </location>
</feature>
<accession>A0A1I0B371</accession>
<feature type="transmembrane region" description="Helical" evidence="7">
    <location>
        <begin position="224"/>
        <end position="243"/>
    </location>
</feature>
<feature type="transmembrane region" description="Helical" evidence="7">
    <location>
        <begin position="146"/>
        <end position="164"/>
    </location>
</feature>
<dbReference type="AlphaFoldDB" id="A0A1I0B371"/>
<dbReference type="GO" id="GO:0008963">
    <property type="term" value="F:phospho-N-acetylmuramoyl-pentapeptide-transferase activity"/>
    <property type="evidence" value="ECO:0007669"/>
    <property type="project" value="UniProtKB-UniRule"/>
</dbReference>
<dbReference type="InterPro" id="IPR018480">
    <property type="entry name" value="PNAcMuramoyl-5peptid_Trfase_CS"/>
</dbReference>
<dbReference type="EC" id="2.7.8.13" evidence="7 8"/>
<dbReference type="PANTHER" id="PTHR22926">
    <property type="entry name" value="PHOSPHO-N-ACETYLMURAMOYL-PENTAPEPTIDE-TRANSFERASE"/>
    <property type="match status" value="1"/>
</dbReference>
<dbReference type="GO" id="GO:0071555">
    <property type="term" value="P:cell wall organization"/>
    <property type="evidence" value="ECO:0007669"/>
    <property type="project" value="UniProtKB-KW"/>
</dbReference>
<dbReference type="HAMAP" id="MF_00038">
    <property type="entry name" value="MraY"/>
    <property type="match status" value="1"/>
</dbReference>
<dbReference type="GO" id="GO:0005886">
    <property type="term" value="C:plasma membrane"/>
    <property type="evidence" value="ECO:0007669"/>
    <property type="project" value="UniProtKB-SubCell"/>
</dbReference>
<keyword evidence="3 7" id="KW-0808">Transferase</keyword>
<keyword evidence="7 9" id="KW-0460">Magnesium</keyword>
<dbReference type="InterPro" id="IPR000715">
    <property type="entry name" value="Glycosyl_transferase_4"/>
</dbReference>
<dbReference type="GO" id="GO:0008360">
    <property type="term" value="P:regulation of cell shape"/>
    <property type="evidence" value="ECO:0007669"/>
    <property type="project" value="UniProtKB-KW"/>
</dbReference>
<keyword evidence="4 7" id="KW-0812">Transmembrane</keyword>
<keyword evidence="5 7" id="KW-1133">Transmembrane helix</keyword>
<dbReference type="STRING" id="1526.SAMN02910262_01598"/>
<feature type="transmembrane region" description="Helical" evidence="7">
    <location>
        <begin position="6"/>
        <end position="29"/>
    </location>
</feature>
<dbReference type="RefSeq" id="WP_074648262.1">
    <property type="nucleotide sequence ID" value="NZ_FOIL01000003.1"/>
</dbReference>
<comment type="similarity">
    <text evidence="2 7">Belongs to the glycosyltransferase 4 family. MraY subfamily.</text>
</comment>
<gene>
    <name evidence="7" type="primary">mraY</name>
    <name evidence="10" type="ORF">SAMN04487771_100365</name>
</gene>
<evidence type="ECO:0000256" key="4">
    <source>
        <dbReference type="ARBA" id="ARBA00022692"/>
    </source>
</evidence>
<dbReference type="EMBL" id="FOIL01000003">
    <property type="protein sequence ID" value="SET00947.1"/>
    <property type="molecule type" value="Genomic_DNA"/>
</dbReference>
<feature type="transmembrane region" description="Helical" evidence="7">
    <location>
        <begin position="249"/>
        <end position="272"/>
    </location>
</feature>
<organism evidence="10 11">
    <name type="scientific">[Clostridium] aminophilum</name>
    <dbReference type="NCBI Taxonomy" id="1526"/>
    <lineage>
        <taxon>Bacteria</taxon>
        <taxon>Bacillati</taxon>
        <taxon>Bacillota</taxon>
        <taxon>Clostridia</taxon>
        <taxon>Lachnospirales</taxon>
        <taxon>Lachnospiraceae</taxon>
    </lineage>
</organism>
<dbReference type="GO" id="GO:0009252">
    <property type="term" value="P:peptidoglycan biosynthetic process"/>
    <property type="evidence" value="ECO:0007669"/>
    <property type="project" value="UniProtKB-UniRule"/>
</dbReference>
<dbReference type="GO" id="GO:0051301">
    <property type="term" value="P:cell division"/>
    <property type="evidence" value="ECO:0007669"/>
    <property type="project" value="UniProtKB-KW"/>
</dbReference>
<comment type="pathway">
    <text evidence="7">Cell wall biogenesis; peptidoglycan biosynthesis.</text>
</comment>
<dbReference type="InterPro" id="IPR003524">
    <property type="entry name" value="PNAcMuramoyl-5peptid_Trfase"/>
</dbReference>
<dbReference type="Pfam" id="PF00953">
    <property type="entry name" value="Glycos_transf_4"/>
    <property type="match status" value="1"/>
</dbReference>
<feature type="transmembrane region" description="Helical" evidence="7">
    <location>
        <begin position="176"/>
        <end position="194"/>
    </location>
</feature>
<dbReference type="NCBIfam" id="TIGR00445">
    <property type="entry name" value="mraY"/>
    <property type="match status" value="1"/>
</dbReference>
<name>A0A1I0B371_9FIRM</name>
<keyword evidence="6 7" id="KW-0472">Membrane</keyword>
<feature type="transmembrane region" description="Helical" evidence="7">
    <location>
        <begin position="77"/>
        <end position="97"/>
    </location>
</feature>
<evidence type="ECO:0000256" key="5">
    <source>
        <dbReference type="ARBA" id="ARBA00022989"/>
    </source>
</evidence>
<keyword evidence="7" id="KW-0133">Cell shape</keyword>
<feature type="transmembrane region" description="Helical" evidence="7">
    <location>
        <begin position="200"/>
        <end position="217"/>
    </location>
</feature>
<comment type="function">
    <text evidence="7">Catalyzes the initial step of the lipid cycle reactions in the biosynthesis of the cell wall peptidoglycan: transfers peptidoglycan precursor phospho-MurNAc-pentapeptide from UDP-MurNAc-pentapeptide onto the lipid carrier undecaprenyl phosphate, yielding undecaprenyl-pyrophosphoryl-MurNAc-pentapeptide, known as lipid I.</text>
</comment>
<evidence type="ECO:0000256" key="8">
    <source>
        <dbReference type="NCBIfam" id="TIGR00445"/>
    </source>
</evidence>
<protein>
    <recommendedName>
        <fullName evidence="7 8">Phospho-N-acetylmuramoyl-pentapeptide-transferase</fullName>
        <ecNumber evidence="7 8">2.7.8.13</ecNumber>
    </recommendedName>
    <alternativeName>
        <fullName evidence="7">UDP-MurNAc-pentapeptide phosphotransferase</fullName>
    </alternativeName>
</protein>
<feature type="transmembrane region" description="Helical" evidence="7">
    <location>
        <begin position="300"/>
        <end position="318"/>
    </location>
</feature>
<keyword evidence="7" id="KW-0131">Cell cycle</keyword>
<evidence type="ECO:0000256" key="2">
    <source>
        <dbReference type="ARBA" id="ARBA00005583"/>
    </source>
</evidence>
<dbReference type="PANTHER" id="PTHR22926:SF5">
    <property type="entry name" value="PHOSPHO-N-ACETYLMURAMOYL-PENTAPEPTIDE-TRANSFERASE HOMOLOG"/>
    <property type="match status" value="1"/>
</dbReference>
<keyword evidence="7" id="KW-0132">Cell division</keyword>
<dbReference type="GO" id="GO:0046872">
    <property type="term" value="F:metal ion binding"/>
    <property type="evidence" value="ECO:0007669"/>
    <property type="project" value="UniProtKB-KW"/>
</dbReference>
<evidence type="ECO:0000256" key="7">
    <source>
        <dbReference type="HAMAP-Rule" id="MF_00038"/>
    </source>
</evidence>
<evidence type="ECO:0000256" key="3">
    <source>
        <dbReference type="ARBA" id="ARBA00022679"/>
    </source>
</evidence>
<proteinExistence type="inferred from homology"/>
<reference evidence="10 11" key="1">
    <citation type="submission" date="2016-10" db="EMBL/GenBank/DDBJ databases">
        <authorList>
            <person name="de Groot N.N."/>
        </authorList>
    </citation>
    <scope>NUCLEOTIDE SEQUENCE [LARGE SCALE GENOMIC DNA]</scope>
    <source>
        <strain evidence="10 11">KH1P1</strain>
    </source>
</reference>
<dbReference type="UniPathway" id="UPA00219"/>
<evidence type="ECO:0000256" key="6">
    <source>
        <dbReference type="ARBA" id="ARBA00023136"/>
    </source>
</evidence>
<feature type="binding site" evidence="9">
    <location>
        <position position="169"/>
    </location>
    <ligand>
        <name>Mg(2+)</name>
        <dbReference type="ChEBI" id="CHEBI:18420"/>
    </ligand>
</feature>
<comment type="catalytic activity">
    <reaction evidence="7">
        <text>UDP-N-acetyl-alpha-D-muramoyl-L-alanyl-gamma-D-glutamyl-meso-2,6-diaminopimeloyl-D-alanyl-D-alanine + di-trans,octa-cis-undecaprenyl phosphate = di-trans,octa-cis-undecaprenyl diphospho-N-acetyl-alpha-D-muramoyl-L-alanyl-D-glutamyl-meso-2,6-diaminopimeloyl-D-alanyl-D-alanine + UMP</text>
        <dbReference type="Rhea" id="RHEA:28386"/>
        <dbReference type="ChEBI" id="CHEBI:57865"/>
        <dbReference type="ChEBI" id="CHEBI:60392"/>
        <dbReference type="ChEBI" id="CHEBI:61386"/>
        <dbReference type="ChEBI" id="CHEBI:61387"/>
        <dbReference type="EC" id="2.7.8.13"/>
    </reaction>
</comment>
<dbReference type="Proteomes" id="UP000199820">
    <property type="component" value="Unassembled WGS sequence"/>
</dbReference>
<keyword evidence="7" id="KW-0961">Cell wall biogenesis/degradation</keyword>
<evidence type="ECO:0000313" key="11">
    <source>
        <dbReference type="Proteomes" id="UP000199820"/>
    </source>
</evidence>
<keyword evidence="7" id="KW-1003">Cell membrane</keyword>
<evidence type="ECO:0000313" key="10">
    <source>
        <dbReference type="EMBL" id="SET00947.1"/>
    </source>
</evidence>
<dbReference type="OrthoDB" id="9805475at2"/>
<feature type="binding site" evidence="9">
    <location>
        <position position="228"/>
    </location>
    <ligand>
        <name>Mg(2+)</name>
        <dbReference type="ChEBI" id="CHEBI:18420"/>
    </ligand>
</feature>
<feature type="transmembrane region" description="Helical" evidence="7">
    <location>
        <begin position="50"/>
        <end position="71"/>
    </location>
</feature>
<dbReference type="CDD" id="cd06852">
    <property type="entry name" value="GT_MraY"/>
    <property type="match status" value="1"/>
</dbReference>
<dbReference type="Pfam" id="PF10555">
    <property type="entry name" value="MraY_sig1"/>
    <property type="match status" value="1"/>
</dbReference>
<dbReference type="eggNOG" id="COG0472">
    <property type="taxonomic scope" value="Bacteria"/>
</dbReference>